<protein>
    <submittedName>
        <fullName evidence="2">BolA family transcriptional regulator</fullName>
    </submittedName>
    <submittedName>
        <fullName evidence="3">BolA protein</fullName>
    </submittedName>
</protein>
<reference evidence="3 4" key="2">
    <citation type="submission" date="2016-10" db="EMBL/GenBank/DDBJ databases">
        <authorList>
            <person name="Varghese N."/>
            <person name="Submissions S."/>
        </authorList>
    </citation>
    <scope>NUCLEOTIDE SEQUENCE [LARGE SCALE GENOMIC DNA]</scope>
    <source>
        <strain evidence="3 4">DSM 24802</strain>
    </source>
</reference>
<comment type="caution">
    <text evidence="2">The sequence shown here is derived from an EMBL/GenBank/DDBJ whole genome shotgun (WGS) entry which is preliminary data.</text>
</comment>
<dbReference type="PIRSF" id="PIRSF003113">
    <property type="entry name" value="BolA"/>
    <property type="match status" value="1"/>
</dbReference>
<dbReference type="InterPro" id="IPR002634">
    <property type="entry name" value="BolA"/>
</dbReference>
<evidence type="ECO:0000256" key="1">
    <source>
        <dbReference type="RuleBase" id="RU003860"/>
    </source>
</evidence>
<dbReference type="AlphaFoldDB" id="A0AAN4UPU7"/>
<dbReference type="RefSeq" id="WP_092163955.1">
    <property type="nucleotide sequence ID" value="NZ_BNAB01000003.1"/>
</dbReference>
<sequence length="85" mass="9439">MNVTQEIQTRLTQAFAPDELRVIDESERHRGHAGYQEGGESHFRVTIKAPAFAEMSRIARHRAIHEALGPDLVGRIHALALEVGA</sequence>
<proteinExistence type="inferred from homology"/>
<dbReference type="Proteomes" id="UP000634647">
    <property type="component" value="Unassembled WGS sequence"/>
</dbReference>
<dbReference type="EMBL" id="BNAB01000003">
    <property type="protein sequence ID" value="GHE00024.1"/>
    <property type="molecule type" value="Genomic_DNA"/>
</dbReference>
<reference evidence="2" key="1">
    <citation type="journal article" date="2014" name="Int. J. Syst. Evol. Microbiol.">
        <title>Complete genome sequence of Corynebacterium casei LMG S-19264T (=DSM 44701T), isolated from a smear-ripened cheese.</title>
        <authorList>
            <consortium name="US DOE Joint Genome Institute (JGI-PGF)"/>
            <person name="Walter F."/>
            <person name="Albersmeier A."/>
            <person name="Kalinowski J."/>
            <person name="Ruckert C."/>
        </authorList>
    </citation>
    <scope>NUCLEOTIDE SEQUENCE</scope>
    <source>
        <strain evidence="2">CGMCC 1.10859</strain>
    </source>
</reference>
<dbReference type="Pfam" id="PF01722">
    <property type="entry name" value="BolA"/>
    <property type="match status" value="1"/>
</dbReference>
<reference evidence="2" key="3">
    <citation type="submission" date="2023-06" db="EMBL/GenBank/DDBJ databases">
        <authorList>
            <person name="Sun Q."/>
            <person name="Zhou Y."/>
        </authorList>
    </citation>
    <scope>NUCLEOTIDE SEQUENCE</scope>
    <source>
        <strain evidence="2">CGMCC 1.10859</strain>
    </source>
</reference>
<gene>
    <name evidence="2" type="ORF">GCM10008024_10080</name>
    <name evidence="3" type="ORF">SAMN05444006_10384</name>
</gene>
<evidence type="ECO:0000313" key="2">
    <source>
        <dbReference type="EMBL" id="GHE00024.1"/>
    </source>
</evidence>
<keyword evidence="4" id="KW-1185">Reference proteome</keyword>
<dbReference type="GO" id="GO:0016226">
    <property type="term" value="P:iron-sulfur cluster assembly"/>
    <property type="evidence" value="ECO:0007669"/>
    <property type="project" value="TreeGrafter"/>
</dbReference>
<dbReference type="Gene3D" id="3.30.300.90">
    <property type="entry name" value="BolA-like"/>
    <property type="match status" value="1"/>
</dbReference>
<evidence type="ECO:0000313" key="3">
    <source>
        <dbReference type="EMBL" id="SDW38581.1"/>
    </source>
</evidence>
<dbReference type="EMBL" id="FNOB01000003">
    <property type="protein sequence ID" value="SDW38581.1"/>
    <property type="molecule type" value="Genomic_DNA"/>
</dbReference>
<name>A0AAN4UPU7_9RHOB</name>
<dbReference type="PANTHER" id="PTHR46230">
    <property type="match status" value="1"/>
</dbReference>
<evidence type="ECO:0000313" key="4">
    <source>
        <dbReference type="Proteomes" id="UP000199541"/>
    </source>
</evidence>
<comment type="similarity">
    <text evidence="1">Belongs to the BolA/IbaG family.</text>
</comment>
<dbReference type="SUPFAM" id="SSF82657">
    <property type="entry name" value="BolA-like"/>
    <property type="match status" value="1"/>
</dbReference>
<dbReference type="PANTHER" id="PTHR46230:SF7">
    <property type="entry name" value="BOLA-LIKE PROTEIN 1"/>
    <property type="match status" value="1"/>
</dbReference>
<dbReference type="InterPro" id="IPR036065">
    <property type="entry name" value="BolA-like_sf"/>
</dbReference>
<accession>A0AAN4UPU7</accession>
<evidence type="ECO:0000313" key="5">
    <source>
        <dbReference type="Proteomes" id="UP000634647"/>
    </source>
</evidence>
<dbReference type="Proteomes" id="UP000199541">
    <property type="component" value="Unassembled WGS sequence"/>
</dbReference>
<organism evidence="2 5">
    <name type="scientific">Allgaiera indica</name>
    <dbReference type="NCBI Taxonomy" id="765699"/>
    <lineage>
        <taxon>Bacteria</taxon>
        <taxon>Pseudomonadati</taxon>
        <taxon>Pseudomonadota</taxon>
        <taxon>Alphaproteobacteria</taxon>
        <taxon>Rhodobacterales</taxon>
        <taxon>Paracoccaceae</taxon>
        <taxon>Allgaiera</taxon>
    </lineage>
</organism>